<keyword evidence="1" id="KW-0472">Membrane</keyword>
<evidence type="ECO:0000313" key="3">
    <source>
        <dbReference type="Proteomes" id="UP001319883"/>
    </source>
</evidence>
<feature type="transmembrane region" description="Helical" evidence="1">
    <location>
        <begin position="12"/>
        <end position="43"/>
    </location>
</feature>
<organism evidence="2 3">
    <name type="scientific">Modicisalibacter tunisiensis</name>
    <dbReference type="NCBI Taxonomy" id="390637"/>
    <lineage>
        <taxon>Bacteria</taxon>
        <taxon>Pseudomonadati</taxon>
        <taxon>Pseudomonadota</taxon>
        <taxon>Gammaproteobacteria</taxon>
        <taxon>Oceanospirillales</taxon>
        <taxon>Halomonadaceae</taxon>
        <taxon>Modicisalibacter</taxon>
    </lineage>
</organism>
<evidence type="ECO:0000256" key="1">
    <source>
        <dbReference type="SAM" id="Phobius"/>
    </source>
</evidence>
<reference evidence="2 3" key="1">
    <citation type="submission" date="2021-05" db="EMBL/GenBank/DDBJ databases">
        <title>Petroleum and Energy Research Collection (APPE): ex situ preservation of microbial diversity associated with the oil industry and exploitation of its biotechnological potential.</title>
        <authorList>
            <person name="Paixao C.T.M."/>
            <person name="Gomes M.B."/>
            <person name="Oliveira V.M."/>
        </authorList>
    </citation>
    <scope>NUCLEOTIDE SEQUENCE [LARGE SCALE GENOMIC DNA]</scope>
    <source>
        <strain evidence="2 3">LIT2</strain>
    </source>
</reference>
<feature type="transmembrane region" description="Helical" evidence="1">
    <location>
        <begin position="97"/>
        <end position="120"/>
    </location>
</feature>
<dbReference type="EMBL" id="JAGXFD010000001">
    <property type="protein sequence ID" value="MBZ9566625.1"/>
    <property type="molecule type" value="Genomic_DNA"/>
</dbReference>
<dbReference type="InterPro" id="IPR005134">
    <property type="entry name" value="UPF0114"/>
</dbReference>
<dbReference type="RefSeq" id="WP_224420199.1">
    <property type="nucleotide sequence ID" value="NZ_JAGXFD010000001.1"/>
</dbReference>
<feature type="transmembrane region" description="Helical" evidence="1">
    <location>
        <begin position="63"/>
        <end position="85"/>
    </location>
</feature>
<keyword evidence="1" id="KW-1133">Transmembrane helix</keyword>
<gene>
    <name evidence="2" type="ORF">KGQ91_02850</name>
</gene>
<dbReference type="Proteomes" id="UP001319883">
    <property type="component" value="Unassembled WGS sequence"/>
</dbReference>
<dbReference type="Pfam" id="PF03350">
    <property type="entry name" value="UPF0114"/>
    <property type="match status" value="1"/>
</dbReference>
<keyword evidence="3" id="KW-1185">Reference proteome</keyword>
<name>A0ABS7WW85_9GAMM</name>
<comment type="caution">
    <text evidence="2">The sequence shown here is derived from an EMBL/GenBank/DDBJ whole genome shotgun (WGS) entry which is preliminary data.</text>
</comment>
<sequence length="160" mass="17125">MIERWLRRSRQMIHVTVVLAILAAFVLYALACLSLLQTLWALVAGGAGDGDTLKASAVGLLKMMDLLLIAASFQIMAHGMYRLFLRPDFESPGPLQVASFTELKHSLVTVAGIVLVILFVENAVKLGAGRPILELGIAIALVIAASGWAFRSSKGADKGH</sequence>
<protein>
    <submittedName>
        <fullName evidence="2">YqhA family protein</fullName>
    </submittedName>
</protein>
<dbReference type="PIRSF" id="PIRSF026509">
    <property type="entry name" value="UCP026509"/>
    <property type="match status" value="1"/>
</dbReference>
<feature type="transmembrane region" description="Helical" evidence="1">
    <location>
        <begin position="132"/>
        <end position="150"/>
    </location>
</feature>
<accession>A0ABS7WW85</accession>
<evidence type="ECO:0000313" key="2">
    <source>
        <dbReference type="EMBL" id="MBZ9566625.1"/>
    </source>
</evidence>
<proteinExistence type="predicted"/>
<keyword evidence="1" id="KW-0812">Transmembrane</keyword>